<protein>
    <submittedName>
        <fullName evidence="1">(diamondback moth) hypothetical protein</fullName>
    </submittedName>
</protein>
<proteinExistence type="predicted"/>
<keyword evidence="2" id="KW-1185">Reference proteome</keyword>
<dbReference type="Proteomes" id="UP000653454">
    <property type="component" value="Unassembled WGS sequence"/>
</dbReference>
<dbReference type="PROSITE" id="PS51257">
    <property type="entry name" value="PROKAR_LIPOPROTEIN"/>
    <property type="match status" value="1"/>
</dbReference>
<name>A0A8S4FFZ1_PLUXY</name>
<sequence length="190" mass="19876">MALRALTVMLFVYGCAGAAIDADETAKAAAAPEQDNDDLKTAASNTYTRRFSDYGGYNNYGGYNGYGVTGYGLVDDKYNYYGGNGGYDNAIGYGGGYSGYPGYNGYGAGYSGYNKGYGSTGYGGIGGYGGYGGYGGNGGLNSYYGYNNPAYQSGNHLGYGYYGKRGYGGNIYSNGITPSLVTGYRGYSRR</sequence>
<dbReference type="EMBL" id="CAJHNJ030000033">
    <property type="protein sequence ID" value="CAG9127138.1"/>
    <property type="molecule type" value="Genomic_DNA"/>
</dbReference>
<comment type="caution">
    <text evidence="1">The sequence shown here is derived from an EMBL/GenBank/DDBJ whole genome shotgun (WGS) entry which is preliminary data.</text>
</comment>
<dbReference type="AlphaFoldDB" id="A0A8S4FFZ1"/>
<accession>A0A8S4FFZ1</accession>
<gene>
    <name evidence="1" type="ORF">PLXY2_LOCUS8781</name>
</gene>
<evidence type="ECO:0000313" key="1">
    <source>
        <dbReference type="EMBL" id="CAG9127138.1"/>
    </source>
</evidence>
<organism evidence="1 2">
    <name type="scientific">Plutella xylostella</name>
    <name type="common">Diamondback moth</name>
    <name type="synonym">Plutella maculipennis</name>
    <dbReference type="NCBI Taxonomy" id="51655"/>
    <lineage>
        <taxon>Eukaryota</taxon>
        <taxon>Metazoa</taxon>
        <taxon>Ecdysozoa</taxon>
        <taxon>Arthropoda</taxon>
        <taxon>Hexapoda</taxon>
        <taxon>Insecta</taxon>
        <taxon>Pterygota</taxon>
        <taxon>Neoptera</taxon>
        <taxon>Endopterygota</taxon>
        <taxon>Lepidoptera</taxon>
        <taxon>Glossata</taxon>
        <taxon>Ditrysia</taxon>
        <taxon>Yponomeutoidea</taxon>
        <taxon>Plutellidae</taxon>
        <taxon>Plutella</taxon>
    </lineage>
</organism>
<evidence type="ECO:0000313" key="2">
    <source>
        <dbReference type="Proteomes" id="UP000653454"/>
    </source>
</evidence>
<reference evidence="1" key="1">
    <citation type="submission" date="2020-11" db="EMBL/GenBank/DDBJ databases">
        <authorList>
            <person name="Whiteford S."/>
        </authorList>
    </citation>
    <scope>NUCLEOTIDE SEQUENCE</scope>
</reference>